<gene>
    <name evidence="2" type="ORF">NCTC9935_00627</name>
</gene>
<reference evidence="2 3" key="1">
    <citation type="submission" date="2018-06" db="EMBL/GenBank/DDBJ databases">
        <authorList>
            <consortium name="Pathogen Informatics"/>
            <person name="Doyle S."/>
        </authorList>
    </citation>
    <scope>NUCLEOTIDE SEQUENCE [LARGE SCALE GENOMIC DNA]</scope>
    <source>
        <strain evidence="2 3">NCTC9935</strain>
    </source>
</reference>
<evidence type="ECO:0000313" key="2">
    <source>
        <dbReference type="EMBL" id="SPT55134.1"/>
    </source>
</evidence>
<evidence type="ECO:0000313" key="3">
    <source>
        <dbReference type="Proteomes" id="UP000250192"/>
    </source>
</evidence>
<keyword evidence="3" id="KW-1185">Reference proteome</keyword>
<keyword evidence="1" id="KW-0472">Membrane</keyword>
<feature type="transmembrane region" description="Helical" evidence="1">
    <location>
        <begin position="189"/>
        <end position="210"/>
    </location>
</feature>
<dbReference type="EMBL" id="UAPR01000002">
    <property type="protein sequence ID" value="SPT55134.1"/>
    <property type="molecule type" value="Genomic_DNA"/>
</dbReference>
<keyword evidence="1" id="KW-1133">Transmembrane helix</keyword>
<proteinExistence type="predicted"/>
<sequence length="248" mass="26026">MVASFPGRFLSVGHLTRDGGLQITRCCSTIEVSGASAPLFIVDRIGDIMATSPTFDADKLRASSQHLRDAAAIYAGKVAVRAADLAGQGVDWAAPRAQAALSSAIEHATPAIENAAARAQAAAAQAGPAIENAREHLVDDYLPRASLAVNQAGAALTARGSLSDRARRASEASAAALATPTRKRRRCRVLRAFGLTALVGAVAGAGYILWKRSQPIEDPWAEEYWADLDTDSFVPNTEAEKATFEAGE</sequence>
<organism evidence="2 3">
    <name type="scientific">Schaalia odontolytica</name>
    <dbReference type="NCBI Taxonomy" id="1660"/>
    <lineage>
        <taxon>Bacteria</taxon>
        <taxon>Bacillati</taxon>
        <taxon>Actinomycetota</taxon>
        <taxon>Actinomycetes</taxon>
        <taxon>Actinomycetales</taxon>
        <taxon>Actinomycetaceae</taxon>
        <taxon>Schaalia</taxon>
    </lineage>
</organism>
<dbReference type="Proteomes" id="UP000250192">
    <property type="component" value="Unassembled WGS sequence"/>
</dbReference>
<dbReference type="AlphaFoldDB" id="A0A2X0TZ11"/>
<protein>
    <submittedName>
        <fullName evidence="2">Uncharacterized protein</fullName>
    </submittedName>
</protein>
<name>A0A2X0TZ11_9ACTO</name>
<dbReference type="STRING" id="1660.APY09_03100"/>
<keyword evidence="1" id="KW-0812">Transmembrane</keyword>
<evidence type="ECO:0000256" key="1">
    <source>
        <dbReference type="SAM" id="Phobius"/>
    </source>
</evidence>
<accession>A0A2X0TZ11</accession>